<dbReference type="GO" id="GO:0016020">
    <property type="term" value="C:membrane"/>
    <property type="evidence" value="ECO:0007669"/>
    <property type="project" value="UniProtKB-SubCell"/>
</dbReference>
<proteinExistence type="inferred from homology"/>
<evidence type="ECO:0000313" key="10">
    <source>
        <dbReference type="EMBL" id="PIK55725.1"/>
    </source>
</evidence>
<keyword evidence="4 9" id="KW-1133">Transmembrane helix</keyword>
<protein>
    <recommendedName>
        <fullName evidence="7">UNC93-like protein MFSD11</fullName>
    </recommendedName>
    <alternativeName>
        <fullName evidence="8">Major facilitator superfamily domain-containing protein 11</fullName>
    </alternativeName>
</protein>
<accession>A0A2G8L6B6</accession>
<keyword evidence="11" id="KW-1185">Reference proteome</keyword>
<evidence type="ECO:0000256" key="7">
    <source>
        <dbReference type="ARBA" id="ARBA00040302"/>
    </source>
</evidence>
<evidence type="ECO:0000256" key="4">
    <source>
        <dbReference type="ARBA" id="ARBA00022989"/>
    </source>
</evidence>
<keyword evidence="5 9" id="KW-0472">Membrane</keyword>
<sequence length="388" mass="42171">MYPVENNSYQVTFHSKGGINKCICIGMPVKFLRCFLYINPYLLYSLSALLGVAAAVLWTAQGNYLTLMSSKDTIGRNSGLFWALLQCSLIFGNLFVDIAFQDKDRIEPETRNLVFSVLGVVSVVGVLLFLALIPVRVMVRFSGDSDADAVGINTEQGESNSGPVAAIVSSFRLFVQPDMLLLSVCFFYTGLELTFFSGVYGTSVGNSEIIHNSKGLIGVCGMFIGAGEILGGGLFGLLGNRTNTYGRDPIVLLGYLVHMACFFLIFLNIPGPSPIDSTSVKAIITTSEYLAVANAFMLGFGDACFNTQIYSLLGDVYSDNSAPAFAIFKFVQSVAAALGFVYSSMLNIYWQLGILMVFGTIGSLSFFKVQWKCQKPKGYQTINESTNE</sequence>
<dbReference type="Pfam" id="PF05978">
    <property type="entry name" value="UNC-93"/>
    <property type="match status" value="1"/>
</dbReference>
<feature type="transmembrane region" description="Helical" evidence="9">
    <location>
        <begin position="113"/>
        <end position="133"/>
    </location>
</feature>
<keyword evidence="6" id="KW-0325">Glycoprotein</keyword>
<feature type="transmembrane region" description="Helical" evidence="9">
    <location>
        <begin position="348"/>
        <end position="367"/>
    </location>
</feature>
<dbReference type="InterPro" id="IPR051617">
    <property type="entry name" value="UNC-93-like_regulator"/>
</dbReference>
<dbReference type="EMBL" id="MRZV01000203">
    <property type="protein sequence ID" value="PIK55725.1"/>
    <property type="molecule type" value="Genomic_DNA"/>
</dbReference>
<keyword evidence="3 9" id="KW-0812">Transmembrane</keyword>
<dbReference type="SUPFAM" id="SSF103473">
    <property type="entry name" value="MFS general substrate transporter"/>
    <property type="match status" value="1"/>
</dbReference>
<feature type="transmembrane region" description="Helical" evidence="9">
    <location>
        <begin position="215"/>
        <end position="238"/>
    </location>
</feature>
<dbReference type="InterPro" id="IPR036259">
    <property type="entry name" value="MFS_trans_sf"/>
</dbReference>
<dbReference type="PANTHER" id="PTHR23294:SF0">
    <property type="entry name" value="UNC93-LIKE PROTEIN MFSD11"/>
    <property type="match status" value="1"/>
</dbReference>
<evidence type="ECO:0000256" key="1">
    <source>
        <dbReference type="ARBA" id="ARBA00004141"/>
    </source>
</evidence>
<feature type="transmembrane region" description="Helical" evidence="9">
    <location>
        <begin position="80"/>
        <end position="101"/>
    </location>
</feature>
<evidence type="ECO:0000256" key="3">
    <source>
        <dbReference type="ARBA" id="ARBA00022692"/>
    </source>
</evidence>
<organism evidence="10 11">
    <name type="scientific">Stichopus japonicus</name>
    <name type="common">Sea cucumber</name>
    <dbReference type="NCBI Taxonomy" id="307972"/>
    <lineage>
        <taxon>Eukaryota</taxon>
        <taxon>Metazoa</taxon>
        <taxon>Echinodermata</taxon>
        <taxon>Eleutherozoa</taxon>
        <taxon>Echinozoa</taxon>
        <taxon>Holothuroidea</taxon>
        <taxon>Aspidochirotacea</taxon>
        <taxon>Aspidochirotida</taxon>
        <taxon>Stichopodidae</taxon>
        <taxon>Apostichopus</taxon>
    </lineage>
</organism>
<dbReference type="STRING" id="307972.A0A2G8L6B6"/>
<gene>
    <name evidence="10" type="ORF">BSL78_07385</name>
</gene>
<evidence type="ECO:0000256" key="9">
    <source>
        <dbReference type="SAM" id="Phobius"/>
    </source>
</evidence>
<comment type="caution">
    <text evidence="10">The sequence shown here is derived from an EMBL/GenBank/DDBJ whole genome shotgun (WGS) entry which is preliminary data.</text>
</comment>
<name>A0A2G8L6B6_STIJA</name>
<feature type="transmembrane region" description="Helical" evidence="9">
    <location>
        <begin position="179"/>
        <end position="203"/>
    </location>
</feature>
<evidence type="ECO:0000256" key="5">
    <source>
        <dbReference type="ARBA" id="ARBA00023136"/>
    </source>
</evidence>
<evidence type="ECO:0000313" key="11">
    <source>
        <dbReference type="Proteomes" id="UP000230750"/>
    </source>
</evidence>
<reference evidence="10 11" key="1">
    <citation type="journal article" date="2017" name="PLoS Biol.">
        <title>The sea cucumber genome provides insights into morphological evolution and visceral regeneration.</title>
        <authorList>
            <person name="Zhang X."/>
            <person name="Sun L."/>
            <person name="Yuan J."/>
            <person name="Sun Y."/>
            <person name="Gao Y."/>
            <person name="Zhang L."/>
            <person name="Li S."/>
            <person name="Dai H."/>
            <person name="Hamel J.F."/>
            <person name="Liu C."/>
            <person name="Yu Y."/>
            <person name="Liu S."/>
            <person name="Lin W."/>
            <person name="Guo K."/>
            <person name="Jin S."/>
            <person name="Xu P."/>
            <person name="Storey K.B."/>
            <person name="Huan P."/>
            <person name="Zhang T."/>
            <person name="Zhou Y."/>
            <person name="Zhang J."/>
            <person name="Lin C."/>
            <person name="Li X."/>
            <person name="Xing L."/>
            <person name="Huo D."/>
            <person name="Sun M."/>
            <person name="Wang L."/>
            <person name="Mercier A."/>
            <person name="Li F."/>
            <person name="Yang H."/>
            <person name="Xiang J."/>
        </authorList>
    </citation>
    <scope>NUCLEOTIDE SEQUENCE [LARGE SCALE GENOMIC DNA]</scope>
    <source>
        <strain evidence="10">Shaxun</strain>
        <tissue evidence="10">Muscle</tissue>
    </source>
</reference>
<evidence type="ECO:0000256" key="8">
    <source>
        <dbReference type="ARBA" id="ARBA00041910"/>
    </source>
</evidence>
<feature type="transmembrane region" description="Helical" evidence="9">
    <location>
        <begin position="289"/>
        <end position="310"/>
    </location>
</feature>
<dbReference type="Proteomes" id="UP000230750">
    <property type="component" value="Unassembled WGS sequence"/>
</dbReference>
<feature type="transmembrane region" description="Helical" evidence="9">
    <location>
        <begin position="250"/>
        <end position="269"/>
    </location>
</feature>
<evidence type="ECO:0000256" key="6">
    <source>
        <dbReference type="ARBA" id="ARBA00023180"/>
    </source>
</evidence>
<evidence type="ECO:0000256" key="2">
    <source>
        <dbReference type="ARBA" id="ARBA00009172"/>
    </source>
</evidence>
<comment type="similarity">
    <text evidence="2">Belongs to the unc-93 family.</text>
</comment>
<dbReference type="OrthoDB" id="196103at2759"/>
<dbReference type="Gene3D" id="1.20.1250.20">
    <property type="entry name" value="MFS general substrate transporter like domains"/>
    <property type="match status" value="2"/>
</dbReference>
<dbReference type="AlphaFoldDB" id="A0A2G8L6B6"/>
<dbReference type="InterPro" id="IPR010291">
    <property type="entry name" value="Ion_channel_UNC-93"/>
</dbReference>
<feature type="transmembrane region" description="Helical" evidence="9">
    <location>
        <begin position="41"/>
        <end position="60"/>
    </location>
</feature>
<comment type="subcellular location">
    <subcellularLocation>
        <location evidence="1">Membrane</location>
        <topology evidence="1">Multi-pass membrane protein</topology>
    </subcellularLocation>
</comment>
<dbReference type="PANTHER" id="PTHR23294">
    <property type="entry name" value="ET TRANSLATION PRODUCT-RELATED"/>
    <property type="match status" value="1"/>
</dbReference>